<dbReference type="EMBL" id="LDTZ01000025">
    <property type="protein sequence ID" value="KNA89423.1"/>
    <property type="molecule type" value="Genomic_DNA"/>
</dbReference>
<gene>
    <name evidence="2" type="ORF">ABW18_20685</name>
</gene>
<accession>A0ABR5I700</accession>
<feature type="chain" id="PRO_5045281299" description="Secreted protein" evidence="1">
    <location>
        <begin position="34"/>
        <end position="216"/>
    </location>
</feature>
<keyword evidence="1" id="KW-0732">Signal</keyword>
<evidence type="ECO:0000313" key="3">
    <source>
        <dbReference type="Proteomes" id="UP000037247"/>
    </source>
</evidence>
<dbReference type="RefSeq" id="WP_049700885.1">
    <property type="nucleotide sequence ID" value="NZ_JAQDQF010000001.1"/>
</dbReference>
<reference evidence="2 3" key="1">
    <citation type="submission" date="2015-05" db="EMBL/GenBank/DDBJ databases">
        <title>Draft genome sequence of the bacterium Gordonia jacobaea a new member of the Gordonia genus.</title>
        <authorList>
            <person name="Jimenez-Galisteo G."/>
            <person name="Dominguez A."/>
            <person name="Munoz E."/>
            <person name="Vinas M."/>
        </authorList>
    </citation>
    <scope>NUCLEOTIDE SEQUENCE [LARGE SCALE GENOMIC DNA]</scope>
    <source>
        <strain evidence="3">mv1</strain>
    </source>
</reference>
<evidence type="ECO:0000256" key="1">
    <source>
        <dbReference type="SAM" id="SignalP"/>
    </source>
</evidence>
<evidence type="ECO:0008006" key="4">
    <source>
        <dbReference type="Google" id="ProtNLM"/>
    </source>
</evidence>
<sequence>MRRFTRLRRTVITAATLSATAAAVFATSVHAEAAPSLYINHKHTTVTTHLKNLGVDVVFTTTERTKAESMPPFALESKIEPAQTRAAWRLADLRIATLQIKMIPDGPATGNATPTGQGPMDVKVTQKLDIQIQRIEPLGIKEFNLVGAPCTTSTPAELELTGQIPFSEDEGTDFFAPLTLKGDLTIPPLAGCGALTPLLNPIASGPGNAVTVELKE</sequence>
<name>A0ABR5I700_9ACTN</name>
<feature type="signal peptide" evidence="1">
    <location>
        <begin position="1"/>
        <end position="33"/>
    </location>
</feature>
<dbReference type="Proteomes" id="UP000037247">
    <property type="component" value="Unassembled WGS sequence"/>
</dbReference>
<evidence type="ECO:0000313" key="2">
    <source>
        <dbReference type="EMBL" id="KNA89423.1"/>
    </source>
</evidence>
<protein>
    <recommendedName>
        <fullName evidence="4">Secreted protein</fullName>
    </recommendedName>
</protein>
<keyword evidence="3" id="KW-1185">Reference proteome</keyword>
<proteinExistence type="predicted"/>
<organism evidence="2 3">
    <name type="scientific">Gordonia jacobaea</name>
    <dbReference type="NCBI Taxonomy" id="122202"/>
    <lineage>
        <taxon>Bacteria</taxon>
        <taxon>Bacillati</taxon>
        <taxon>Actinomycetota</taxon>
        <taxon>Actinomycetes</taxon>
        <taxon>Mycobacteriales</taxon>
        <taxon>Gordoniaceae</taxon>
        <taxon>Gordonia</taxon>
    </lineage>
</organism>
<comment type="caution">
    <text evidence="2">The sequence shown here is derived from an EMBL/GenBank/DDBJ whole genome shotgun (WGS) entry which is preliminary data.</text>
</comment>